<dbReference type="PANTHER" id="PTHR30071">
    <property type="entry name" value="HEME EXPORTER PROTEIN C"/>
    <property type="match status" value="1"/>
</dbReference>
<comment type="caution">
    <text evidence="8">The sequence shown here is derived from an EMBL/GenBank/DDBJ whole genome shotgun (WGS) entry which is preliminary data.</text>
</comment>
<dbReference type="Proteomes" id="UP000634529">
    <property type="component" value="Unassembled WGS sequence"/>
</dbReference>
<sequence length="415" mass="46811">MLEFSQNSYLTSFFLFCFALILYVFTVAGRRKNQEAHLKKWGTISFAVTVLGFVAQLTYFVTRWIGSGHIPLSNMYEFMSFLAIMIIAAYIVMHFIYRSAALGLFAVPLAILMMGYASVFPSEVQPLIPQLKSIWLILHVSMVGASEAFFAVGFVAGIMYLVHTMRWDDITKRKSQIALEFSLFTVIIILGYVVTVFGYRAAGYEVELQRTVEVVETIDNNTQINNKPDTISYTLPPIFAATNSKVVGDEKFLGMQLPLMEVPAAMDSHKTARKLNTVTWSLLSGLLLYGLIRLIIRKPIAKALQPLLRGMNPDDLDEISYRATAIAFPVFTLGGLIFAMIWAQEAWGRFWAWDPKEVWALITWLFYSAYLHLRLSRGYHGEKSAWLVVIGFIIVMFTLVGVNLLIVGLHSYAGV</sequence>
<dbReference type="PANTHER" id="PTHR30071:SF1">
    <property type="entry name" value="CYTOCHROME B_B6 PROTEIN-RELATED"/>
    <property type="match status" value="1"/>
</dbReference>
<accession>A0ABR9AWR8</accession>
<keyword evidence="9" id="KW-1185">Reference proteome</keyword>
<feature type="transmembrane region" description="Helical" evidence="6">
    <location>
        <begin position="78"/>
        <end position="97"/>
    </location>
</feature>
<gene>
    <name evidence="8" type="primary">ccsA</name>
    <name evidence="8" type="ORF">IFO66_05015</name>
</gene>
<protein>
    <submittedName>
        <fullName evidence="8">Cytochrome c biogenesis protein CcsA</fullName>
    </submittedName>
</protein>
<feature type="transmembrane region" description="Helical" evidence="6">
    <location>
        <begin position="134"/>
        <end position="162"/>
    </location>
</feature>
<feature type="transmembrane region" description="Helical" evidence="6">
    <location>
        <begin position="358"/>
        <end position="373"/>
    </location>
</feature>
<dbReference type="InterPro" id="IPR002541">
    <property type="entry name" value="Cyt_c_assembly"/>
</dbReference>
<feature type="transmembrane region" description="Helical" evidence="6">
    <location>
        <begin position="319"/>
        <end position="343"/>
    </location>
</feature>
<name>A0ABR9AWR8_9BACL</name>
<comment type="subcellular location">
    <subcellularLocation>
        <location evidence="1">Membrane</location>
        <topology evidence="1">Multi-pass membrane protein</topology>
    </subcellularLocation>
</comment>
<keyword evidence="2 6" id="KW-0812">Transmembrane</keyword>
<evidence type="ECO:0000256" key="6">
    <source>
        <dbReference type="SAM" id="Phobius"/>
    </source>
</evidence>
<evidence type="ECO:0000256" key="4">
    <source>
        <dbReference type="ARBA" id="ARBA00022989"/>
    </source>
</evidence>
<evidence type="ECO:0000259" key="7">
    <source>
        <dbReference type="Pfam" id="PF01578"/>
    </source>
</evidence>
<evidence type="ECO:0000313" key="9">
    <source>
        <dbReference type="Proteomes" id="UP000634529"/>
    </source>
</evidence>
<feature type="transmembrane region" description="Helical" evidence="6">
    <location>
        <begin position="278"/>
        <end position="296"/>
    </location>
</feature>
<dbReference type="InterPro" id="IPR045062">
    <property type="entry name" value="Cyt_c_biogenesis_CcsA/CcmC"/>
</dbReference>
<feature type="transmembrane region" description="Helical" evidence="6">
    <location>
        <begin position="385"/>
        <end position="409"/>
    </location>
</feature>
<feature type="transmembrane region" description="Helical" evidence="6">
    <location>
        <begin position="183"/>
        <end position="202"/>
    </location>
</feature>
<evidence type="ECO:0000256" key="5">
    <source>
        <dbReference type="ARBA" id="ARBA00023136"/>
    </source>
</evidence>
<feature type="transmembrane region" description="Helical" evidence="6">
    <location>
        <begin position="12"/>
        <end position="29"/>
    </location>
</feature>
<feature type="transmembrane region" description="Helical" evidence="6">
    <location>
        <begin position="41"/>
        <end position="66"/>
    </location>
</feature>
<dbReference type="EMBL" id="JACYTN010000002">
    <property type="protein sequence ID" value="MBD8497662.1"/>
    <property type="molecule type" value="Genomic_DNA"/>
</dbReference>
<reference evidence="8 9" key="1">
    <citation type="submission" date="2020-09" db="EMBL/GenBank/DDBJ databases">
        <title>Paenibacillus sp. CAU 1523 isolated from sand of Haeundae Beach.</title>
        <authorList>
            <person name="Kim W."/>
        </authorList>
    </citation>
    <scope>NUCLEOTIDE SEQUENCE [LARGE SCALE GENOMIC DNA]</scope>
    <source>
        <strain evidence="8 9">CAU 1523</strain>
    </source>
</reference>
<evidence type="ECO:0000313" key="8">
    <source>
        <dbReference type="EMBL" id="MBD8497662.1"/>
    </source>
</evidence>
<feature type="transmembrane region" description="Helical" evidence="6">
    <location>
        <begin position="104"/>
        <end position="122"/>
    </location>
</feature>
<evidence type="ECO:0000256" key="1">
    <source>
        <dbReference type="ARBA" id="ARBA00004141"/>
    </source>
</evidence>
<keyword evidence="4 6" id="KW-1133">Transmembrane helix</keyword>
<keyword evidence="5 6" id="KW-0472">Membrane</keyword>
<evidence type="ECO:0000256" key="2">
    <source>
        <dbReference type="ARBA" id="ARBA00022692"/>
    </source>
</evidence>
<keyword evidence="3" id="KW-0201">Cytochrome c-type biogenesis</keyword>
<evidence type="ECO:0000256" key="3">
    <source>
        <dbReference type="ARBA" id="ARBA00022748"/>
    </source>
</evidence>
<proteinExistence type="predicted"/>
<organism evidence="8 9">
    <name type="scientific">Paenibacillus arenosi</name>
    <dbReference type="NCBI Taxonomy" id="2774142"/>
    <lineage>
        <taxon>Bacteria</taxon>
        <taxon>Bacillati</taxon>
        <taxon>Bacillota</taxon>
        <taxon>Bacilli</taxon>
        <taxon>Bacillales</taxon>
        <taxon>Paenibacillaceae</taxon>
        <taxon>Paenibacillus</taxon>
    </lineage>
</organism>
<dbReference type="Pfam" id="PF01578">
    <property type="entry name" value="Cytochrom_C_asm"/>
    <property type="match status" value="2"/>
</dbReference>
<feature type="domain" description="Cytochrome c assembly protein" evidence="7">
    <location>
        <begin position="281"/>
        <end position="410"/>
    </location>
</feature>
<feature type="domain" description="Cytochrome c assembly protein" evidence="7">
    <location>
        <begin position="72"/>
        <end position="198"/>
    </location>
</feature>